<organism evidence="3 6">
    <name type="scientific">Crassostrea virginica</name>
    <name type="common">Eastern oyster</name>
    <dbReference type="NCBI Taxonomy" id="6565"/>
    <lineage>
        <taxon>Eukaryota</taxon>
        <taxon>Metazoa</taxon>
        <taxon>Spiralia</taxon>
        <taxon>Lophotrochozoa</taxon>
        <taxon>Mollusca</taxon>
        <taxon>Bivalvia</taxon>
        <taxon>Autobranchia</taxon>
        <taxon>Pteriomorphia</taxon>
        <taxon>Ostreida</taxon>
        <taxon>Ostreoidea</taxon>
        <taxon>Ostreidae</taxon>
        <taxon>Crassostrea</taxon>
    </lineage>
</organism>
<dbReference type="Proteomes" id="UP000694844">
    <property type="component" value="Chromosome 5"/>
</dbReference>
<evidence type="ECO:0000313" key="6">
    <source>
        <dbReference type="RefSeq" id="XP_022343361.1"/>
    </source>
</evidence>
<sequence length="576" mass="66078">MYSGYCATHYAYTRKCDICTRNFNFKCVRRDQQRDCHRPLCEQCKDEHLKSPVTKNHEIVLYVPCKDQRRMEKRKRNPTQNSDIFRRNGKLPVCLNCFTKEDHQDERCDNIEEIYEEKYALWQSKISKIKTYFLPTSQGLKTDIENDATKIKKIMKSSRESMMAEAASLKETVDSVTSENIRYSKSLETFLHRMLKSQEATYDDYITYLEKMNYEFQKYLSSLDKKLLLSETLKIRTIPETMRPVPPVFIAGYFFKNVEKLLGRVGIPTKKPEKREIKPMEEISTHIKSAKKQLDQSTEKSNLERILSLFSSITKVREYVLPVHNASHVSVDKSGILWVNSSGCSGRLVSIDLEGNLLKRINTNSSCGNGSFFTVMQGVDLIYIDGDEIFRLEPHHKITEFIKTGDWQPLSLHSSRINGDILVGMVGMEKDGEAKVTRYTKTGKEIQNIQRDDQGQDLYHNPLYITENINGDICTSDPCKRAVVVVNKSGQHRFSYAGQGSGLFPWGICTDVLGNILVSDSNSNTVHLVDQNGEFLSFILSTQGIRTPFSLCVDDENNLYVGQIFSSIVTVYKYLK</sequence>
<evidence type="ECO:0000256" key="2">
    <source>
        <dbReference type="PROSITE-ProRule" id="PRU00504"/>
    </source>
</evidence>
<evidence type="ECO:0000313" key="4">
    <source>
        <dbReference type="RefSeq" id="XP_022343359.1"/>
    </source>
</evidence>
<reference evidence="4 5" key="1">
    <citation type="submission" date="2025-04" db="UniProtKB">
        <authorList>
            <consortium name="RefSeq"/>
        </authorList>
    </citation>
    <scope>IDENTIFICATION</scope>
    <source>
        <tissue evidence="4 5">Whole sample</tissue>
    </source>
</reference>
<evidence type="ECO:0000313" key="3">
    <source>
        <dbReference type="Proteomes" id="UP000694844"/>
    </source>
</evidence>
<evidence type="ECO:0000256" key="1">
    <source>
        <dbReference type="ARBA" id="ARBA00022737"/>
    </source>
</evidence>
<dbReference type="OrthoDB" id="10039644at2759"/>
<dbReference type="InterPro" id="IPR050952">
    <property type="entry name" value="TRIM-NHL_E3_ligases"/>
</dbReference>
<evidence type="ECO:0000313" key="5">
    <source>
        <dbReference type="RefSeq" id="XP_022343360.1"/>
    </source>
</evidence>
<accession>A0A8B8ETS1</accession>
<dbReference type="AlphaFoldDB" id="A0A8B8ETS1"/>
<dbReference type="Gene3D" id="2.120.10.30">
    <property type="entry name" value="TolB, C-terminal domain"/>
    <property type="match status" value="1"/>
</dbReference>
<dbReference type="PANTHER" id="PTHR24104">
    <property type="entry name" value="E3 UBIQUITIN-PROTEIN LIGASE NHLRC1-RELATED"/>
    <property type="match status" value="1"/>
</dbReference>
<dbReference type="RefSeq" id="XP_022343360.1">
    <property type="nucleotide sequence ID" value="XM_022487652.1"/>
</dbReference>
<protein>
    <submittedName>
        <fullName evidence="4 5">Uncharacterized protein LOC111136647 isoform X1</fullName>
    </submittedName>
</protein>
<dbReference type="GeneID" id="111136647"/>
<dbReference type="PANTHER" id="PTHR24104:SF25">
    <property type="entry name" value="PROTEIN LIN-41"/>
    <property type="match status" value="1"/>
</dbReference>
<dbReference type="GO" id="GO:0061630">
    <property type="term" value="F:ubiquitin protein ligase activity"/>
    <property type="evidence" value="ECO:0007669"/>
    <property type="project" value="TreeGrafter"/>
</dbReference>
<dbReference type="Pfam" id="PF01436">
    <property type="entry name" value="NHL"/>
    <property type="match status" value="1"/>
</dbReference>
<dbReference type="KEGG" id="cvn:111136647"/>
<dbReference type="RefSeq" id="XP_022343361.1">
    <property type="nucleotide sequence ID" value="XM_022487653.1"/>
</dbReference>
<dbReference type="GO" id="GO:0008270">
    <property type="term" value="F:zinc ion binding"/>
    <property type="evidence" value="ECO:0007669"/>
    <property type="project" value="UniProtKB-KW"/>
</dbReference>
<dbReference type="RefSeq" id="XP_022343359.1">
    <property type="nucleotide sequence ID" value="XM_022487651.1"/>
</dbReference>
<dbReference type="GO" id="GO:0043161">
    <property type="term" value="P:proteasome-mediated ubiquitin-dependent protein catabolic process"/>
    <property type="evidence" value="ECO:0007669"/>
    <property type="project" value="TreeGrafter"/>
</dbReference>
<dbReference type="GO" id="GO:0000209">
    <property type="term" value="P:protein polyubiquitination"/>
    <property type="evidence" value="ECO:0007669"/>
    <property type="project" value="TreeGrafter"/>
</dbReference>
<dbReference type="SUPFAM" id="SSF101898">
    <property type="entry name" value="NHL repeat"/>
    <property type="match status" value="1"/>
</dbReference>
<keyword evidence="1" id="KW-0677">Repeat</keyword>
<keyword evidence="3" id="KW-1185">Reference proteome</keyword>
<gene>
    <name evidence="4 5 6" type="primary">LOC111136647</name>
</gene>
<dbReference type="PROSITE" id="PS51125">
    <property type="entry name" value="NHL"/>
    <property type="match status" value="1"/>
</dbReference>
<dbReference type="InterPro" id="IPR001258">
    <property type="entry name" value="NHL_repeat"/>
</dbReference>
<dbReference type="InterPro" id="IPR011042">
    <property type="entry name" value="6-blade_b-propeller_TolB-like"/>
</dbReference>
<proteinExistence type="predicted"/>
<name>A0A8B8ETS1_CRAVI</name>
<feature type="repeat" description="NHL" evidence="2">
    <location>
        <begin position="504"/>
        <end position="532"/>
    </location>
</feature>